<protein>
    <submittedName>
        <fullName evidence="6">Septation protein IspZ</fullName>
    </submittedName>
</protein>
<evidence type="ECO:0000313" key="7">
    <source>
        <dbReference type="Proteomes" id="UP000594621"/>
    </source>
</evidence>
<evidence type="ECO:0000256" key="2">
    <source>
        <dbReference type="ARBA" id="ARBA00022692"/>
    </source>
</evidence>
<dbReference type="AlphaFoldDB" id="A0A7S9D5X0"/>
<keyword evidence="3 5" id="KW-1133">Transmembrane helix</keyword>
<dbReference type="RefSeq" id="WP_195800557.1">
    <property type="nucleotide sequence ID" value="NZ_CP061379.1"/>
</dbReference>
<feature type="transmembrane region" description="Helical" evidence="5">
    <location>
        <begin position="147"/>
        <end position="172"/>
    </location>
</feature>
<evidence type="ECO:0000256" key="3">
    <source>
        <dbReference type="ARBA" id="ARBA00022989"/>
    </source>
</evidence>
<evidence type="ECO:0000256" key="4">
    <source>
        <dbReference type="ARBA" id="ARBA00023136"/>
    </source>
</evidence>
<dbReference type="GO" id="GO:0005886">
    <property type="term" value="C:plasma membrane"/>
    <property type="evidence" value="ECO:0007669"/>
    <property type="project" value="TreeGrafter"/>
</dbReference>
<dbReference type="PANTHER" id="PTHR36917:SF1">
    <property type="entry name" value="INNER MEMBRANE-SPANNING PROTEIN YCIB"/>
    <property type="match status" value="1"/>
</dbReference>
<dbReference type="PANTHER" id="PTHR36917">
    <property type="entry name" value="INTRACELLULAR SEPTATION PROTEIN A-RELATED"/>
    <property type="match status" value="1"/>
</dbReference>
<keyword evidence="1" id="KW-1003">Cell membrane</keyword>
<feature type="transmembrane region" description="Helical" evidence="5">
    <location>
        <begin position="82"/>
        <end position="99"/>
    </location>
</feature>
<accession>A0A7S9D5X0</accession>
<feature type="transmembrane region" description="Helical" evidence="5">
    <location>
        <begin position="119"/>
        <end position="141"/>
    </location>
</feature>
<reference evidence="6 7" key="1">
    <citation type="submission" date="2020-09" db="EMBL/GenBank/DDBJ databases">
        <title>Complete genomes of bradyrhizobia occurring on native shrubby legumes in Australia.</title>
        <authorList>
            <person name="Lafay B."/>
        </authorList>
    </citation>
    <scope>NUCLEOTIDE SEQUENCE [LARGE SCALE GENOMIC DNA]</scope>
    <source>
        <strain evidence="6 7">BDV5040</strain>
    </source>
</reference>
<dbReference type="Proteomes" id="UP000594621">
    <property type="component" value="Chromosome"/>
</dbReference>
<evidence type="ECO:0000313" key="6">
    <source>
        <dbReference type="EMBL" id="QPF90979.1"/>
    </source>
</evidence>
<keyword evidence="4 5" id="KW-0472">Membrane</keyword>
<sequence>MKNLFQAGKLLLLDMAATLFFLALYLLTHNVTLSVVLGMVLGLAQIGWQVARRKPIDTMQWMSLFLVLGAGTVTLITNDPRFMMIKPSVIYVIVGIVMLKRGWMNRYLPPIALELVPDIAIILGYAWSGLMFVSAALNVIVALNVDVATWSAVMSIYGIVSKALMFLIGYAVMRTIGRRRRLAGDRPRDVAPMPG</sequence>
<name>A0A7S9D5X0_9BRAD</name>
<feature type="transmembrane region" description="Helical" evidence="5">
    <location>
        <begin position="7"/>
        <end position="27"/>
    </location>
</feature>
<dbReference type="KEGG" id="bcou:IC761_31690"/>
<evidence type="ECO:0000256" key="1">
    <source>
        <dbReference type="ARBA" id="ARBA00022475"/>
    </source>
</evidence>
<dbReference type="EMBL" id="CP061379">
    <property type="protein sequence ID" value="QPF90979.1"/>
    <property type="molecule type" value="Genomic_DNA"/>
</dbReference>
<feature type="transmembrane region" description="Helical" evidence="5">
    <location>
        <begin position="58"/>
        <end position="76"/>
    </location>
</feature>
<keyword evidence="7" id="KW-1185">Reference proteome</keyword>
<keyword evidence="2 5" id="KW-0812">Transmembrane</keyword>
<proteinExistence type="predicted"/>
<evidence type="ECO:0000256" key="5">
    <source>
        <dbReference type="SAM" id="Phobius"/>
    </source>
</evidence>
<dbReference type="Pfam" id="PF04279">
    <property type="entry name" value="IspA"/>
    <property type="match status" value="1"/>
</dbReference>
<gene>
    <name evidence="6" type="ORF">IC761_31690</name>
</gene>
<organism evidence="6 7">
    <name type="scientific">Bradyrhizobium commune</name>
    <dbReference type="NCBI Taxonomy" id="83627"/>
    <lineage>
        <taxon>Bacteria</taxon>
        <taxon>Pseudomonadati</taxon>
        <taxon>Pseudomonadota</taxon>
        <taxon>Alphaproteobacteria</taxon>
        <taxon>Hyphomicrobiales</taxon>
        <taxon>Nitrobacteraceae</taxon>
        <taxon>Bradyrhizobium</taxon>
    </lineage>
</organism>
<dbReference type="InterPro" id="IPR006008">
    <property type="entry name" value="YciB"/>
</dbReference>